<feature type="transmembrane region" description="Helical" evidence="7">
    <location>
        <begin position="196"/>
        <end position="213"/>
    </location>
</feature>
<name>A0A1H7F3B0_RUMAL</name>
<accession>A0A1H7F3B0</accession>
<dbReference type="InterPro" id="IPR004680">
    <property type="entry name" value="Cit_transptr-like_dom"/>
</dbReference>
<feature type="transmembrane region" description="Helical" evidence="7">
    <location>
        <begin position="79"/>
        <end position="103"/>
    </location>
</feature>
<evidence type="ECO:0000256" key="7">
    <source>
        <dbReference type="SAM" id="Phobius"/>
    </source>
</evidence>
<keyword evidence="5 7" id="KW-1133">Transmembrane helix</keyword>
<keyword evidence="6 7" id="KW-0472">Membrane</keyword>
<comment type="subcellular location">
    <subcellularLocation>
        <location evidence="1">Cell membrane</location>
        <topology evidence="1">Multi-pass membrane protein</topology>
    </subcellularLocation>
</comment>
<feature type="transmembrane region" description="Helical" evidence="7">
    <location>
        <begin position="39"/>
        <end position="59"/>
    </location>
</feature>
<feature type="transmembrane region" description="Helical" evidence="7">
    <location>
        <begin position="220"/>
        <end position="238"/>
    </location>
</feature>
<feature type="transmembrane region" description="Helical" evidence="7">
    <location>
        <begin position="340"/>
        <end position="364"/>
    </location>
</feature>
<dbReference type="GO" id="GO:0055085">
    <property type="term" value="P:transmembrane transport"/>
    <property type="evidence" value="ECO:0007669"/>
    <property type="project" value="InterPro"/>
</dbReference>
<dbReference type="PANTHER" id="PTHR43302">
    <property type="entry name" value="TRANSPORTER ARSB-RELATED"/>
    <property type="match status" value="1"/>
</dbReference>
<keyword evidence="3" id="KW-1003">Cell membrane</keyword>
<feature type="transmembrane region" description="Helical" evidence="7">
    <location>
        <begin position="154"/>
        <end position="176"/>
    </location>
</feature>
<evidence type="ECO:0000259" key="8">
    <source>
        <dbReference type="Pfam" id="PF03600"/>
    </source>
</evidence>
<protein>
    <submittedName>
        <fullName evidence="9">Na+/H+ antiporter NhaD</fullName>
    </submittedName>
</protein>
<evidence type="ECO:0000256" key="4">
    <source>
        <dbReference type="ARBA" id="ARBA00022692"/>
    </source>
</evidence>
<evidence type="ECO:0000256" key="3">
    <source>
        <dbReference type="ARBA" id="ARBA00022475"/>
    </source>
</evidence>
<feature type="transmembrane region" description="Helical" evidence="7">
    <location>
        <begin position="115"/>
        <end position="133"/>
    </location>
</feature>
<evidence type="ECO:0000313" key="10">
    <source>
        <dbReference type="Proteomes" id="UP000186015"/>
    </source>
</evidence>
<dbReference type="GO" id="GO:0005886">
    <property type="term" value="C:plasma membrane"/>
    <property type="evidence" value="ECO:0007669"/>
    <property type="project" value="UniProtKB-SubCell"/>
</dbReference>
<keyword evidence="2" id="KW-0813">Transport</keyword>
<dbReference type="EMBL" id="FOAT01000001">
    <property type="protein sequence ID" value="SEK20581.1"/>
    <property type="molecule type" value="Genomic_DNA"/>
</dbReference>
<sequence>MVKFMKSQPVLVAAFLAALVTMFIIPPDAGYAGYVNRAVLIQLFSLMTAVAGLRSIGIFERITDVLLEKAGTVRRLGQIFVLICFFTSMLVTNDVALLTFIPLTLIAMNGVDKKSLIMTIVLETAAANLGSMLTPVGNPQNLFIYAYYDMTALMFVKTMAPAGIASFAILMLLTLLLPKDKCTHPKSTETENFPAVPLWGYLVLFAVCLLSVFRVIPDYICLISAVVCALILNRKLLIKVDYSLLATFLCFFIFVGNIARVGAVNDFFSGIMKGRELLVSAALSQVISNVPATMMLSGFTGSGTQLMLGVNIGGLGTLIASLASLISFQFYRKTEGADSVRYIAVFSVINFGMLITLLLLQMLITLI</sequence>
<evidence type="ECO:0000256" key="1">
    <source>
        <dbReference type="ARBA" id="ARBA00004651"/>
    </source>
</evidence>
<feature type="transmembrane region" description="Helical" evidence="7">
    <location>
        <begin position="244"/>
        <end position="265"/>
    </location>
</feature>
<dbReference type="PANTHER" id="PTHR43302:SF5">
    <property type="entry name" value="TRANSPORTER ARSB-RELATED"/>
    <property type="match status" value="1"/>
</dbReference>
<evidence type="ECO:0000256" key="5">
    <source>
        <dbReference type="ARBA" id="ARBA00022989"/>
    </source>
</evidence>
<evidence type="ECO:0000256" key="2">
    <source>
        <dbReference type="ARBA" id="ARBA00022448"/>
    </source>
</evidence>
<dbReference type="AlphaFoldDB" id="A0A1H7F3B0"/>
<proteinExistence type="predicted"/>
<feature type="transmembrane region" description="Helical" evidence="7">
    <location>
        <begin position="277"/>
        <end position="300"/>
    </location>
</feature>
<evidence type="ECO:0000256" key="6">
    <source>
        <dbReference type="ARBA" id="ARBA00023136"/>
    </source>
</evidence>
<dbReference type="RefSeq" id="WP_074828035.1">
    <property type="nucleotide sequence ID" value="NZ_FOAT01000001.1"/>
</dbReference>
<organism evidence="9 10">
    <name type="scientific">Ruminococcus albus</name>
    <dbReference type="NCBI Taxonomy" id="1264"/>
    <lineage>
        <taxon>Bacteria</taxon>
        <taxon>Bacillati</taxon>
        <taxon>Bacillota</taxon>
        <taxon>Clostridia</taxon>
        <taxon>Eubacteriales</taxon>
        <taxon>Oscillospiraceae</taxon>
        <taxon>Ruminococcus</taxon>
    </lineage>
</organism>
<dbReference type="Proteomes" id="UP000186015">
    <property type="component" value="Unassembled WGS sequence"/>
</dbReference>
<evidence type="ECO:0000313" key="9">
    <source>
        <dbReference type="EMBL" id="SEK20581.1"/>
    </source>
</evidence>
<dbReference type="OrthoDB" id="3177666at2"/>
<keyword evidence="4 7" id="KW-0812">Transmembrane</keyword>
<reference evidence="9 10" key="1">
    <citation type="submission" date="2016-10" db="EMBL/GenBank/DDBJ databases">
        <authorList>
            <person name="de Groot N.N."/>
        </authorList>
    </citation>
    <scope>NUCLEOTIDE SEQUENCE [LARGE SCALE GENOMIC DNA]</scope>
    <source>
        <strain evidence="9 10">KH2T6</strain>
    </source>
</reference>
<dbReference type="Pfam" id="PF03600">
    <property type="entry name" value="CitMHS"/>
    <property type="match status" value="1"/>
</dbReference>
<feature type="transmembrane region" description="Helical" evidence="7">
    <location>
        <begin position="306"/>
        <end position="328"/>
    </location>
</feature>
<feature type="domain" description="Citrate transporter-like" evidence="8">
    <location>
        <begin position="12"/>
        <end position="297"/>
    </location>
</feature>
<gene>
    <name evidence="9" type="ORF">SAMN05216469_10189</name>
</gene>